<dbReference type="KEGG" id="ffu:CLAFUR5_08613"/>
<organism evidence="7 8">
    <name type="scientific">Passalora fulva</name>
    <name type="common">Tomato leaf mold</name>
    <name type="synonym">Cladosporium fulvum</name>
    <dbReference type="NCBI Taxonomy" id="5499"/>
    <lineage>
        <taxon>Eukaryota</taxon>
        <taxon>Fungi</taxon>
        <taxon>Dikarya</taxon>
        <taxon>Ascomycota</taxon>
        <taxon>Pezizomycotina</taxon>
        <taxon>Dothideomycetes</taxon>
        <taxon>Dothideomycetidae</taxon>
        <taxon>Mycosphaerellales</taxon>
        <taxon>Mycosphaerellaceae</taxon>
        <taxon>Fulvia</taxon>
    </lineage>
</organism>
<evidence type="ECO:0000256" key="2">
    <source>
        <dbReference type="ARBA" id="ARBA00010617"/>
    </source>
</evidence>
<dbReference type="GO" id="GO:0005506">
    <property type="term" value="F:iron ion binding"/>
    <property type="evidence" value="ECO:0007669"/>
    <property type="project" value="InterPro"/>
</dbReference>
<dbReference type="Pfam" id="PF00067">
    <property type="entry name" value="p450"/>
    <property type="match status" value="1"/>
</dbReference>
<dbReference type="GeneID" id="71988491"/>
<dbReference type="SUPFAM" id="SSF48264">
    <property type="entry name" value="Cytochrome P450"/>
    <property type="match status" value="1"/>
</dbReference>
<dbReference type="Proteomes" id="UP000756132">
    <property type="component" value="Chromosome 3"/>
</dbReference>
<dbReference type="PRINTS" id="PR00463">
    <property type="entry name" value="EP450I"/>
</dbReference>
<evidence type="ECO:0000256" key="5">
    <source>
        <dbReference type="PIRSR" id="PIRSR602401-1"/>
    </source>
</evidence>
<evidence type="ECO:0000256" key="1">
    <source>
        <dbReference type="ARBA" id="ARBA00001971"/>
    </source>
</evidence>
<dbReference type="GO" id="GO:0016705">
    <property type="term" value="F:oxidoreductase activity, acting on paired donors, with incorporation or reduction of molecular oxygen"/>
    <property type="evidence" value="ECO:0007669"/>
    <property type="project" value="InterPro"/>
</dbReference>
<dbReference type="GO" id="GO:0020037">
    <property type="term" value="F:heme binding"/>
    <property type="evidence" value="ECO:0007669"/>
    <property type="project" value="InterPro"/>
</dbReference>
<evidence type="ECO:0000313" key="7">
    <source>
        <dbReference type="EMBL" id="UJO15196.1"/>
    </source>
</evidence>
<sequence length="391" mass="44586">MADVIHSRTAIFGQVYRWHETLGQMCPTTGRVVTVSKAPDAASMSVLHFWYFPVRATQTPRVTEYMYGQNYSFFADEQTTKDLYDRRFDMIFGLTHLGRFIPWTIPIILILLRSQISHLLGSHESTTSMLGFKGFADKMLNKLIDEHGIQDQQSEKEYKIAAHQYIHSSLPKSDKTGDALTQATMAAWSGGWDTTASSLTQCSYYLLKHPHVLAKLRQELLTAWPDSTEDLTYNMLISLPYLDAVSKESLRLMHGGLSRLTRINPLATEQYRNWTIPAGSKISMSIPDVNLDKIVWGNDSETFRPERWEGRLELDNWLMTFSRGTRVCAGQELAWMELKMIIGTLFRQFDMKVDQKSNITDADILPYSDGFTPGAKNYMQKLPVIAQATQT</sequence>
<dbReference type="PROSITE" id="PS00086">
    <property type="entry name" value="CYTOCHROME_P450"/>
    <property type="match status" value="1"/>
</dbReference>
<feature type="binding site" description="axial binding residue" evidence="5">
    <location>
        <position position="328"/>
    </location>
    <ligand>
        <name>heme</name>
        <dbReference type="ChEBI" id="CHEBI:30413"/>
    </ligand>
    <ligandPart>
        <name>Fe</name>
        <dbReference type="ChEBI" id="CHEBI:18248"/>
    </ligandPart>
</feature>
<dbReference type="InterPro" id="IPR036396">
    <property type="entry name" value="Cyt_P450_sf"/>
</dbReference>
<comment type="cofactor">
    <cofactor evidence="1 5">
        <name>heme</name>
        <dbReference type="ChEBI" id="CHEBI:30413"/>
    </cofactor>
</comment>
<dbReference type="InterPro" id="IPR002401">
    <property type="entry name" value="Cyt_P450_E_grp-I"/>
</dbReference>
<dbReference type="AlphaFoldDB" id="A0A9Q8P6Q5"/>
<keyword evidence="8" id="KW-1185">Reference proteome</keyword>
<comment type="similarity">
    <text evidence="2 6">Belongs to the cytochrome P450 family.</text>
</comment>
<dbReference type="GO" id="GO:0004497">
    <property type="term" value="F:monooxygenase activity"/>
    <property type="evidence" value="ECO:0007669"/>
    <property type="project" value="UniProtKB-KW"/>
</dbReference>
<keyword evidence="4 5" id="KW-0408">Iron</keyword>
<dbReference type="OMA" id="CTWVEEN"/>
<accession>A0A9Q8P6Q5</accession>
<protein>
    <submittedName>
        <fullName evidence="7">Cytochrome P450 monooxygenase orf3</fullName>
    </submittedName>
</protein>
<dbReference type="OrthoDB" id="3945418at2759"/>
<dbReference type="Gene3D" id="1.10.630.10">
    <property type="entry name" value="Cytochrome P450"/>
    <property type="match status" value="1"/>
</dbReference>
<evidence type="ECO:0000313" key="8">
    <source>
        <dbReference type="Proteomes" id="UP000756132"/>
    </source>
</evidence>
<keyword evidence="6" id="KW-0560">Oxidoreductase</keyword>
<proteinExistence type="inferred from homology"/>
<keyword evidence="6 7" id="KW-0503">Monooxygenase</keyword>
<dbReference type="RefSeq" id="XP_047759562.1">
    <property type="nucleotide sequence ID" value="XM_047907761.1"/>
</dbReference>
<reference evidence="7" key="2">
    <citation type="journal article" date="2022" name="Microb. Genom.">
        <title>A chromosome-scale genome assembly of the tomato pathogen Cladosporium fulvum reveals a compartmentalized genome architecture and the presence of a dispensable chromosome.</title>
        <authorList>
            <person name="Zaccaron A.Z."/>
            <person name="Chen L.H."/>
            <person name="Samaras A."/>
            <person name="Stergiopoulos I."/>
        </authorList>
    </citation>
    <scope>NUCLEOTIDE SEQUENCE</scope>
    <source>
        <strain evidence="7">Race5_Kim</strain>
    </source>
</reference>
<keyword evidence="3 5" id="KW-0479">Metal-binding</keyword>
<dbReference type="InterPro" id="IPR050121">
    <property type="entry name" value="Cytochrome_P450_monoxygenase"/>
</dbReference>
<dbReference type="InterPro" id="IPR001128">
    <property type="entry name" value="Cyt_P450"/>
</dbReference>
<dbReference type="PANTHER" id="PTHR24305:SF166">
    <property type="entry name" value="CYTOCHROME P450 12A4, MITOCHONDRIAL-RELATED"/>
    <property type="match status" value="1"/>
</dbReference>
<evidence type="ECO:0000256" key="3">
    <source>
        <dbReference type="ARBA" id="ARBA00022723"/>
    </source>
</evidence>
<dbReference type="EMBL" id="CP090165">
    <property type="protein sequence ID" value="UJO15196.1"/>
    <property type="molecule type" value="Genomic_DNA"/>
</dbReference>
<evidence type="ECO:0000256" key="4">
    <source>
        <dbReference type="ARBA" id="ARBA00023004"/>
    </source>
</evidence>
<evidence type="ECO:0000256" key="6">
    <source>
        <dbReference type="RuleBase" id="RU000461"/>
    </source>
</evidence>
<dbReference type="PRINTS" id="PR00385">
    <property type="entry name" value="P450"/>
</dbReference>
<reference evidence="7" key="1">
    <citation type="submission" date="2021-12" db="EMBL/GenBank/DDBJ databases">
        <authorList>
            <person name="Zaccaron A."/>
            <person name="Stergiopoulos I."/>
        </authorList>
    </citation>
    <scope>NUCLEOTIDE SEQUENCE</scope>
    <source>
        <strain evidence="7">Race5_Kim</strain>
    </source>
</reference>
<gene>
    <name evidence="7" type="ORF">CLAFUR5_08613</name>
</gene>
<dbReference type="PANTHER" id="PTHR24305">
    <property type="entry name" value="CYTOCHROME P450"/>
    <property type="match status" value="1"/>
</dbReference>
<dbReference type="InterPro" id="IPR017972">
    <property type="entry name" value="Cyt_P450_CS"/>
</dbReference>
<keyword evidence="5 6" id="KW-0349">Heme</keyword>
<name>A0A9Q8P6Q5_PASFU</name>